<organism evidence="2 3">
    <name type="scientific">Saccharibacillus alkalitolerans</name>
    <dbReference type="NCBI Taxonomy" id="2705290"/>
    <lineage>
        <taxon>Bacteria</taxon>
        <taxon>Bacillati</taxon>
        <taxon>Bacillota</taxon>
        <taxon>Bacilli</taxon>
        <taxon>Bacillales</taxon>
        <taxon>Paenibacillaceae</taxon>
        <taxon>Saccharibacillus</taxon>
    </lineage>
</organism>
<evidence type="ECO:0000313" key="3">
    <source>
        <dbReference type="Proteomes" id="UP000800303"/>
    </source>
</evidence>
<dbReference type="Pfam" id="PF04657">
    <property type="entry name" value="DMT_YdcZ"/>
    <property type="match status" value="1"/>
</dbReference>
<feature type="transmembrane region" description="Helical" evidence="1">
    <location>
        <begin position="127"/>
        <end position="144"/>
    </location>
</feature>
<dbReference type="EMBL" id="JAAFGS010000001">
    <property type="protein sequence ID" value="NGZ74735.1"/>
    <property type="molecule type" value="Genomic_DNA"/>
</dbReference>
<keyword evidence="1" id="KW-0812">Transmembrane</keyword>
<keyword evidence="1" id="KW-0472">Membrane</keyword>
<keyword evidence="3" id="KW-1185">Reference proteome</keyword>
<evidence type="ECO:0000256" key="1">
    <source>
        <dbReference type="SAM" id="Phobius"/>
    </source>
</evidence>
<gene>
    <name evidence="2" type="ORF">GYN08_05340</name>
</gene>
<evidence type="ECO:0000313" key="2">
    <source>
        <dbReference type="EMBL" id="NGZ74735.1"/>
    </source>
</evidence>
<proteinExistence type="predicted"/>
<protein>
    <submittedName>
        <fullName evidence="2">DMT family transporter</fullName>
    </submittedName>
</protein>
<sequence>MAFGLLLAAFAGAMVALQTIFNNRTDIHMGSWATTTWVLGMGFLASLACSLIFEGGRTFQLQHMQPWYWFSGMIGVGVVICLVLGVKILGPTFSVSVTLTAQLGFALLFDSMGWLGLEKVDFDWKQIAGVAVLIGGIYVFKFGGKKKTEASERSASPLGDTP</sequence>
<name>A0ABX0F2N4_9BACL</name>
<comment type="caution">
    <text evidence="2">The sequence shown here is derived from an EMBL/GenBank/DDBJ whole genome shotgun (WGS) entry which is preliminary data.</text>
</comment>
<dbReference type="InterPro" id="IPR006750">
    <property type="entry name" value="YdcZ"/>
</dbReference>
<dbReference type="PANTHER" id="PTHR34821">
    <property type="entry name" value="INNER MEMBRANE PROTEIN YDCZ"/>
    <property type="match status" value="1"/>
</dbReference>
<dbReference type="PANTHER" id="PTHR34821:SF3">
    <property type="entry name" value="MEMBRANE PROTEIN"/>
    <property type="match status" value="1"/>
</dbReference>
<feature type="transmembrane region" description="Helical" evidence="1">
    <location>
        <begin position="34"/>
        <end position="55"/>
    </location>
</feature>
<accession>A0ABX0F2N4</accession>
<feature type="transmembrane region" description="Helical" evidence="1">
    <location>
        <begin position="67"/>
        <end position="89"/>
    </location>
</feature>
<reference evidence="2 3" key="1">
    <citation type="submission" date="2020-01" db="EMBL/GenBank/DDBJ databases">
        <title>Polyphasic characterisation and genomic insights into a novel alkali tolerant bacterium VR-M41.</title>
        <authorList>
            <person name="Vemuluri V.R."/>
        </authorList>
    </citation>
    <scope>NUCLEOTIDE SEQUENCE [LARGE SCALE GENOMIC DNA]</scope>
    <source>
        <strain evidence="2 3">VR-M41</strain>
    </source>
</reference>
<keyword evidence="1" id="KW-1133">Transmembrane helix</keyword>
<dbReference type="RefSeq" id="WP_166272974.1">
    <property type="nucleotide sequence ID" value="NZ_JAAFGS010000001.1"/>
</dbReference>
<dbReference type="Proteomes" id="UP000800303">
    <property type="component" value="Unassembled WGS sequence"/>
</dbReference>